<gene>
    <name evidence="4" type="ORF">AFZ32_04655</name>
</gene>
<dbReference type="Gene3D" id="3.20.20.370">
    <property type="entry name" value="Glycoside hydrolase/deacetylase"/>
    <property type="match status" value="1"/>
</dbReference>
<dbReference type="Pfam" id="PF01522">
    <property type="entry name" value="Polysacc_deac_1"/>
    <property type="match status" value="1"/>
</dbReference>
<evidence type="ECO:0000313" key="5">
    <source>
        <dbReference type="Proteomes" id="UP000219632"/>
    </source>
</evidence>
<keyword evidence="5" id="KW-1185">Reference proteome</keyword>
<dbReference type="EMBL" id="NYPG01000002">
    <property type="protein sequence ID" value="PDK42025.1"/>
    <property type="molecule type" value="Genomic_DNA"/>
</dbReference>
<dbReference type="PROSITE" id="PS51677">
    <property type="entry name" value="NODB"/>
    <property type="match status" value="1"/>
</dbReference>
<keyword evidence="2" id="KW-1133">Transmembrane helix</keyword>
<dbReference type="InterPro" id="IPR011330">
    <property type="entry name" value="Glyco_hydro/deAcase_b/a-brl"/>
</dbReference>
<dbReference type="CDD" id="cd10944">
    <property type="entry name" value="CE4_SmPgdA_like"/>
    <property type="match status" value="1"/>
</dbReference>
<keyword evidence="2" id="KW-0472">Membrane</keyword>
<proteinExistence type="predicted"/>
<sequence>MPMELKTEKDGGAEMKKIYIIMTSILLCIICVVVGISIFLKQDEVVQQPKEKISKKQVLSDKEQPSSSNEGKKVAYLTIDDGPTEYMSKILTALKKENVKATFFLVGNRITGDRKKDIKEAAEEGHSIGLHSMSHVAKRLYKDKQFIPEIEKESKLLNTILDKKTKLVRAPYGSTYLNDDQVGQLKKDKYRLLDWNIDSEDWKHKGKPEKMVSFIKEELNKFKKISPVILIHETEDLLKAIPDLVKTIRAKGFELKPYFEDNDFHLNFKKDPQL</sequence>
<accession>A0ABX4IHA7</accession>
<evidence type="ECO:0000259" key="3">
    <source>
        <dbReference type="PROSITE" id="PS51677"/>
    </source>
</evidence>
<name>A0ABX4IHA7_LISWE</name>
<feature type="domain" description="NodB homology" evidence="3">
    <location>
        <begin position="73"/>
        <end position="256"/>
    </location>
</feature>
<evidence type="ECO:0000313" key="4">
    <source>
        <dbReference type="EMBL" id="PDK42025.1"/>
    </source>
</evidence>
<dbReference type="InterPro" id="IPR050248">
    <property type="entry name" value="Polysacc_deacetylase_ArnD"/>
</dbReference>
<feature type="compositionally biased region" description="Basic and acidic residues" evidence="1">
    <location>
        <begin position="52"/>
        <end position="64"/>
    </location>
</feature>
<evidence type="ECO:0000256" key="1">
    <source>
        <dbReference type="SAM" id="MobiDB-lite"/>
    </source>
</evidence>
<dbReference type="PANTHER" id="PTHR10587:SF125">
    <property type="entry name" value="POLYSACCHARIDE DEACETYLASE YHEN-RELATED"/>
    <property type="match status" value="1"/>
</dbReference>
<protein>
    <submittedName>
        <fullName evidence="4">Peptidoglycan-N-acetylglucosamine deacetylase</fullName>
    </submittedName>
</protein>
<dbReference type="InterPro" id="IPR002509">
    <property type="entry name" value="NODB_dom"/>
</dbReference>
<dbReference type="PANTHER" id="PTHR10587">
    <property type="entry name" value="GLYCOSYL TRANSFERASE-RELATED"/>
    <property type="match status" value="1"/>
</dbReference>
<comment type="caution">
    <text evidence="4">The sequence shown here is derived from an EMBL/GenBank/DDBJ whole genome shotgun (WGS) entry which is preliminary data.</text>
</comment>
<feature type="region of interest" description="Disordered" evidence="1">
    <location>
        <begin position="52"/>
        <end position="72"/>
    </location>
</feature>
<feature type="transmembrane region" description="Helical" evidence="2">
    <location>
        <begin position="20"/>
        <end position="40"/>
    </location>
</feature>
<dbReference type="SUPFAM" id="SSF88713">
    <property type="entry name" value="Glycoside hydrolase/deacetylase"/>
    <property type="match status" value="1"/>
</dbReference>
<organism evidence="4 5">
    <name type="scientific">Listeria welshimeri</name>
    <dbReference type="NCBI Taxonomy" id="1643"/>
    <lineage>
        <taxon>Bacteria</taxon>
        <taxon>Bacillati</taxon>
        <taxon>Bacillota</taxon>
        <taxon>Bacilli</taxon>
        <taxon>Bacillales</taxon>
        <taxon>Listeriaceae</taxon>
        <taxon>Listeria</taxon>
    </lineage>
</organism>
<keyword evidence="2" id="KW-0812">Transmembrane</keyword>
<dbReference type="Proteomes" id="UP000219632">
    <property type="component" value="Unassembled WGS sequence"/>
</dbReference>
<reference evidence="4 5" key="1">
    <citation type="submission" date="2017-09" db="EMBL/GenBank/DDBJ databases">
        <title>Draft Genomes of 144 Listeria Monocytogenes isolates from foods.</title>
        <authorList>
            <person name="Wu C.H."/>
            <person name="Ng J."/>
            <person name="Kiang D."/>
            <person name="Chen C.-Y."/>
            <person name="Frink S."/>
            <person name="Lafrades M."/>
            <person name="Morales C."/>
            <person name="Park P."/>
            <person name="Zwick M."/>
        </authorList>
    </citation>
    <scope>NUCLEOTIDE SEQUENCE [LARGE SCALE GENOMIC DNA]</scope>
    <source>
        <strain evidence="4 5">CDPHFDLB-F14M01633.75-2</strain>
    </source>
</reference>
<evidence type="ECO:0000256" key="2">
    <source>
        <dbReference type="SAM" id="Phobius"/>
    </source>
</evidence>